<comment type="caution">
    <text evidence="1">The sequence shown here is derived from an EMBL/GenBank/DDBJ whole genome shotgun (WGS) entry which is preliminary data.</text>
</comment>
<dbReference type="AlphaFoldDB" id="A0A1F5TR98"/>
<organism evidence="1 2">
    <name type="scientific">Candidatus Falkowbacteria bacterium RIFOXYD2_FULL_34_120</name>
    <dbReference type="NCBI Taxonomy" id="1798007"/>
    <lineage>
        <taxon>Bacteria</taxon>
        <taxon>Candidatus Falkowiibacteriota</taxon>
    </lineage>
</organism>
<name>A0A1F5TR98_9BACT</name>
<proteinExistence type="predicted"/>
<gene>
    <name evidence="1" type="ORF">A2531_02120</name>
</gene>
<reference evidence="1 2" key="1">
    <citation type="journal article" date="2016" name="Nat. Commun.">
        <title>Thousands of microbial genomes shed light on interconnected biogeochemical processes in an aquifer system.</title>
        <authorList>
            <person name="Anantharaman K."/>
            <person name="Brown C.T."/>
            <person name="Hug L.A."/>
            <person name="Sharon I."/>
            <person name="Castelle C.J."/>
            <person name="Probst A.J."/>
            <person name="Thomas B.C."/>
            <person name="Singh A."/>
            <person name="Wilkins M.J."/>
            <person name="Karaoz U."/>
            <person name="Brodie E.L."/>
            <person name="Williams K.H."/>
            <person name="Hubbard S.S."/>
            <person name="Banfield J.F."/>
        </authorList>
    </citation>
    <scope>NUCLEOTIDE SEQUENCE [LARGE SCALE GENOMIC DNA]</scope>
</reference>
<accession>A0A1F5TR98</accession>
<protein>
    <submittedName>
        <fullName evidence="1">Uncharacterized protein</fullName>
    </submittedName>
</protein>
<dbReference type="Proteomes" id="UP000177579">
    <property type="component" value="Unassembled WGS sequence"/>
</dbReference>
<evidence type="ECO:0000313" key="2">
    <source>
        <dbReference type="Proteomes" id="UP000177579"/>
    </source>
</evidence>
<dbReference type="EMBL" id="MFGO01000008">
    <property type="protein sequence ID" value="OGF41465.1"/>
    <property type="molecule type" value="Genomic_DNA"/>
</dbReference>
<evidence type="ECO:0000313" key="1">
    <source>
        <dbReference type="EMBL" id="OGF41465.1"/>
    </source>
</evidence>
<sequence length="90" mass="10269">MPIKAWALKHKSFIQRLKFFIKIVSLNNPLTVTKTVFKTLIKPNLLTNQPESRFACTGLCRQANQNDKLGDKNISNIIHILPKLNKVLIS</sequence>